<gene>
    <name evidence="2" type="ORF">PHYPA_024591</name>
</gene>
<evidence type="ECO:0000256" key="1">
    <source>
        <dbReference type="SAM" id="MobiDB-lite"/>
    </source>
</evidence>
<dbReference type="Proteomes" id="UP000006727">
    <property type="component" value="Chromosome 20"/>
</dbReference>
<dbReference type="InParanoid" id="A0A2K1ITP4"/>
<keyword evidence="4" id="KW-1185">Reference proteome</keyword>
<evidence type="ECO:0000313" key="4">
    <source>
        <dbReference type="Proteomes" id="UP000006727"/>
    </source>
</evidence>
<organism evidence="2">
    <name type="scientific">Physcomitrium patens</name>
    <name type="common">Spreading-leaved earth moss</name>
    <name type="synonym">Physcomitrella patens</name>
    <dbReference type="NCBI Taxonomy" id="3218"/>
    <lineage>
        <taxon>Eukaryota</taxon>
        <taxon>Viridiplantae</taxon>
        <taxon>Streptophyta</taxon>
        <taxon>Embryophyta</taxon>
        <taxon>Bryophyta</taxon>
        <taxon>Bryophytina</taxon>
        <taxon>Bryopsida</taxon>
        <taxon>Funariidae</taxon>
        <taxon>Funariales</taxon>
        <taxon>Funariaceae</taxon>
        <taxon>Physcomitrium</taxon>
    </lineage>
</organism>
<feature type="region of interest" description="Disordered" evidence="1">
    <location>
        <begin position="60"/>
        <end position="92"/>
    </location>
</feature>
<proteinExistence type="predicted"/>
<name>A0A2K1ITP4_PHYPA</name>
<dbReference type="AlphaFoldDB" id="A0A2K1ITP4"/>
<reference evidence="2 4" key="1">
    <citation type="journal article" date="2008" name="Science">
        <title>The Physcomitrella genome reveals evolutionary insights into the conquest of land by plants.</title>
        <authorList>
            <person name="Rensing S."/>
            <person name="Lang D."/>
            <person name="Zimmer A."/>
            <person name="Terry A."/>
            <person name="Salamov A."/>
            <person name="Shapiro H."/>
            <person name="Nishiyama T."/>
            <person name="Perroud P.-F."/>
            <person name="Lindquist E."/>
            <person name="Kamisugi Y."/>
            <person name="Tanahashi T."/>
            <person name="Sakakibara K."/>
            <person name="Fujita T."/>
            <person name="Oishi K."/>
            <person name="Shin-I T."/>
            <person name="Kuroki Y."/>
            <person name="Toyoda A."/>
            <person name="Suzuki Y."/>
            <person name="Hashimoto A."/>
            <person name="Yamaguchi K."/>
            <person name="Sugano A."/>
            <person name="Kohara Y."/>
            <person name="Fujiyama A."/>
            <person name="Anterola A."/>
            <person name="Aoki S."/>
            <person name="Ashton N."/>
            <person name="Barbazuk W.B."/>
            <person name="Barker E."/>
            <person name="Bennetzen J."/>
            <person name="Bezanilla M."/>
            <person name="Blankenship R."/>
            <person name="Cho S.H."/>
            <person name="Dutcher S."/>
            <person name="Estelle M."/>
            <person name="Fawcett J.A."/>
            <person name="Gundlach H."/>
            <person name="Hanada K."/>
            <person name="Heyl A."/>
            <person name="Hicks K.A."/>
            <person name="Hugh J."/>
            <person name="Lohr M."/>
            <person name="Mayer K."/>
            <person name="Melkozernov A."/>
            <person name="Murata T."/>
            <person name="Nelson D."/>
            <person name="Pils B."/>
            <person name="Prigge M."/>
            <person name="Reiss B."/>
            <person name="Renner T."/>
            <person name="Rombauts S."/>
            <person name="Rushton P."/>
            <person name="Sanderfoot A."/>
            <person name="Schween G."/>
            <person name="Shiu S.-H."/>
            <person name="Stueber K."/>
            <person name="Theodoulou F.L."/>
            <person name="Tu H."/>
            <person name="Van de Peer Y."/>
            <person name="Verrier P.J."/>
            <person name="Waters E."/>
            <person name="Wood A."/>
            <person name="Yang L."/>
            <person name="Cove D."/>
            <person name="Cuming A."/>
            <person name="Hasebe M."/>
            <person name="Lucas S."/>
            <person name="Mishler D.B."/>
            <person name="Reski R."/>
            <person name="Grigoriev I."/>
            <person name="Quatrano R.S."/>
            <person name="Boore J.L."/>
        </authorList>
    </citation>
    <scope>NUCLEOTIDE SEQUENCE [LARGE SCALE GENOMIC DNA]</scope>
    <source>
        <strain evidence="3 4">cv. Gransden 2004</strain>
    </source>
</reference>
<dbReference type="Gramene" id="Pp3c20_2230V3.1">
    <property type="protein sequence ID" value="Pp3c20_2230V3.1"/>
    <property type="gene ID" value="Pp3c20_2230"/>
</dbReference>
<protein>
    <submittedName>
        <fullName evidence="2 3">Uncharacterized protein</fullName>
    </submittedName>
</protein>
<dbReference type="EMBL" id="ABEU02000020">
    <property type="protein sequence ID" value="PNR32649.1"/>
    <property type="molecule type" value="Genomic_DNA"/>
</dbReference>
<accession>A0A2K1ITP4</accession>
<evidence type="ECO:0000313" key="2">
    <source>
        <dbReference type="EMBL" id="PNR32649.1"/>
    </source>
</evidence>
<dbReference type="Gene3D" id="3.80.10.10">
    <property type="entry name" value="Ribonuclease Inhibitor"/>
    <property type="match status" value="1"/>
</dbReference>
<sequence>MHDQLKDMDEKIFEKLDNFTSLIILHIEEYSSLISLLKELGNLTSLTKLDIEGQELDEKNNSDKIFGTPSGVVPTSSKITKHRESQPNRDTKRVVSHHLFEEEHVVLEDLHLNCVVLKVVTIIMSRPAGQQIKALELNPLLVDSPSPERHYYNEATNKN</sequence>
<evidence type="ECO:0000313" key="3">
    <source>
        <dbReference type="EnsemblPlants" id="Pp3c20_2230V3.1"/>
    </source>
</evidence>
<dbReference type="EnsemblPlants" id="Pp3c20_2230V3.1">
    <property type="protein sequence ID" value="Pp3c20_2230V3.1"/>
    <property type="gene ID" value="Pp3c20_2230"/>
</dbReference>
<reference evidence="2 4" key="2">
    <citation type="journal article" date="2018" name="Plant J.">
        <title>The Physcomitrella patens chromosome-scale assembly reveals moss genome structure and evolution.</title>
        <authorList>
            <person name="Lang D."/>
            <person name="Ullrich K.K."/>
            <person name="Murat F."/>
            <person name="Fuchs J."/>
            <person name="Jenkins J."/>
            <person name="Haas F.B."/>
            <person name="Piednoel M."/>
            <person name="Gundlach H."/>
            <person name="Van Bel M."/>
            <person name="Meyberg R."/>
            <person name="Vives C."/>
            <person name="Morata J."/>
            <person name="Symeonidi A."/>
            <person name="Hiss M."/>
            <person name="Muchero W."/>
            <person name="Kamisugi Y."/>
            <person name="Saleh O."/>
            <person name="Blanc G."/>
            <person name="Decker E.L."/>
            <person name="van Gessel N."/>
            <person name="Grimwood J."/>
            <person name="Hayes R.D."/>
            <person name="Graham S.W."/>
            <person name="Gunter L.E."/>
            <person name="McDaniel S.F."/>
            <person name="Hoernstein S.N.W."/>
            <person name="Larsson A."/>
            <person name="Li F.W."/>
            <person name="Perroud P.F."/>
            <person name="Phillips J."/>
            <person name="Ranjan P."/>
            <person name="Rokshar D.S."/>
            <person name="Rothfels C.J."/>
            <person name="Schneider L."/>
            <person name="Shu S."/>
            <person name="Stevenson D.W."/>
            <person name="Thummler F."/>
            <person name="Tillich M."/>
            <person name="Villarreal Aguilar J.C."/>
            <person name="Widiez T."/>
            <person name="Wong G.K."/>
            <person name="Wymore A."/>
            <person name="Zhang Y."/>
            <person name="Zimmer A.D."/>
            <person name="Quatrano R.S."/>
            <person name="Mayer K.F.X."/>
            <person name="Goodstein D."/>
            <person name="Casacuberta J.M."/>
            <person name="Vandepoele K."/>
            <person name="Reski R."/>
            <person name="Cuming A.C."/>
            <person name="Tuskan G.A."/>
            <person name="Maumus F."/>
            <person name="Salse J."/>
            <person name="Schmutz J."/>
            <person name="Rensing S.A."/>
        </authorList>
    </citation>
    <scope>NUCLEOTIDE SEQUENCE [LARGE SCALE GENOMIC DNA]</scope>
    <source>
        <strain evidence="3 4">cv. Gransden 2004</strain>
    </source>
</reference>
<feature type="compositionally biased region" description="Basic and acidic residues" evidence="1">
    <location>
        <begin position="82"/>
        <end position="92"/>
    </location>
</feature>
<reference evidence="3" key="3">
    <citation type="submission" date="2020-12" db="UniProtKB">
        <authorList>
            <consortium name="EnsemblPlants"/>
        </authorList>
    </citation>
    <scope>IDENTIFICATION</scope>
</reference>
<dbReference type="InterPro" id="IPR032675">
    <property type="entry name" value="LRR_dom_sf"/>
</dbReference>